<accession>A0A167UJ39</accession>
<dbReference type="PANTHER" id="PTHR21013:SF10">
    <property type="entry name" value="ATP SYNTHASE MITOCHONDRIAL F1 COMPLEX ASSEMBLY FACTOR 2"/>
    <property type="match status" value="1"/>
</dbReference>
<evidence type="ECO:0000313" key="8">
    <source>
        <dbReference type="Proteomes" id="UP000076874"/>
    </source>
</evidence>
<dbReference type="Pfam" id="PF07542">
    <property type="entry name" value="ATP12"/>
    <property type="match status" value="1"/>
</dbReference>
<evidence type="ECO:0000256" key="2">
    <source>
        <dbReference type="ARBA" id="ARBA00008231"/>
    </source>
</evidence>
<dbReference type="GO" id="GO:0033615">
    <property type="term" value="P:mitochondrial proton-transporting ATP synthase complex assembly"/>
    <property type="evidence" value="ECO:0007669"/>
    <property type="project" value="TreeGrafter"/>
</dbReference>
<dbReference type="SUPFAM" id="SSF160909">
    <property type="entry name" value="ATP12-like"/>
    <property type="match status" value="1"/>
</dbReference>
<dbReference type="Gene3D" id="3.30.2180.10">
    <property type="entry name" value="ATP12-like"/>
    <property type="match status" value="1"/>
</dbReference>
<evidence type="ECO:0000256" key="3">
    <source>
        <dbReference type="ARBA" id="ARBA00022946"/>
    </source>
</evidence>
<comment type="subcellular location">
    <subcellularLocation>
        <location evidence="1">Mitochondrion</location>
    </subcellularLocation>
</comment>
<proteinExistence type="inferred from homology"/>
<name>A0A167UJ39_9HYPO</name>
<dbReference type="AlphaFoldDB" id="A0A167UJ39"/>
<reference evidence="7 8" key="1">
    <citation type="journal article" date="2016" name="Genome Biol. Evol.">
        <title>Divergent and convergent evolution of fungal pathogenicity.</title>
        <authorList>
            <person name="Shang Y."/>
            <person name="Xiao G."/>
            <person name="Zheng P."/>
            <person name="Cen K."/>
            <person name="Zhan S."/>
            <person name="Wang C."/>
        </authorList>
    </citation>
    <scope>NUCLEOTIDE SEQUENCE [LARGE SCALE GENOMIC DNA]</scope>
    <source>
        <strain evidence="7 8">RCEF 264</strain>
    </source>
</reference>
<dbReference type="GO" id="GO:0005739">
    <property type="term" value="C:mitochondrion"/>
    <property type="evidence" value="ECO:0007669"/>
    <property type="project" value="UniProtKB-SubCell"/>
</dbReference>
<evidence type="ECO:0000313" key="7">
    <source>
        <dbReference type="EMBL" id="OAA61628.1"/>
    </source>
</evidence>
<comment type="caution">
    <text evidence="7">The sequence shown here is derived from an EMBL/GenBank/DDBJ whole genome shotgun (WGS) entry which is preliminary data.</text>
</comment>
<organism evidence="7 8">
    <name type="scientific">Niveomyces insectorum RCEF 264</name>
    <dbReference type="NCBI Taxonomy" id="1081102"/>
    <lineage>
        <taxon>Eukaryota</taxon>
        <taxon>Fungi</taxon>
        <taxon>Dikarya</taxon>
        <taxon>Ascomycota</taxon>
        <taxon>Pezizomycotina</taxon>
        <taxon>Sordariomycetes</taxon>
        <taxon>Hypocreomycetidae</taxon>
        <taxon>Hypocreales</taxon>
        <taxon>Cordycipitaceae</taxon>
        <taxon>Niveomyces</taxon>
    </lineage>
</organism>
<dbReference type="Gene3D" id="1.10.3580.10">
    <property type="entry name" value="ATP12 ATPase"/>
    <property type="match status" value="1"/>
</dbReference>
<feature type="compositionally biased region" description="Low complexity" evidence="6">
    <location>
        <begin position="10"/>
        <end position="31"/>
    </location>
</feature>
<gene>
    <name evidence="7" type="ORF">SPI_04487</name>
</gene>
<sequence length="421" mass="44111">MRSIARIRLPSGTPTSAPTTAAPVAAANTPSRQPAPPVSCARSLCTSSAVAARVAPAFDVAGGLAAAAAASPPGPPPAPSAATDDQRAAEARTLRLAARQKIQAAKANAAHDGKSDSTSDSKNKTRPAGGRFWTHTTVAPTEDGEALQVLLDRRPLRHPTTKAVVRLPPHKRLLAHALAVEWDQMTSVRQATQGHRVPLTSLVCRALDLAPPPDKGTTTTTTRTSAIHDLLRYLDTDSLLCWEPPEDSDHSGSSSNARVMRPGQPPVTLRQLQEQTAVPIVAHVARHVWPGVTLAPVLGADHALRPRAHPAATRAAAEAWLTGLDGWDLAGVERATLAGKSLVVATRLVAAWSGAMRSSNNNTAAADSDGELASFAAEDAATATSLETAFQTAQWGEVEDTHDVDHADLRRHFGSVVLLVA</sequence>
<feature type="region of interest" description="Disordered" evidence="6">
    <location>
        <begin position="244"/>
        <end position="263"/>
    </location>
</feature>
<feature type="compositionally biased region" description="Basic and acidic residues" evidence="6">
    <location>
        <begin position="109"/>
        <end position="123"/>
    </location>
</feature>
<evidence type="ECO:0000256" key="4">
    <source>
        <dbReference type="ARBA" id="ARBA00023128"/>
    </source>
</evidence>
<evidence type="ECO:0000256" key="6">
    <source>
        <dbReference type="SAM" id="MobiDB-lite"/>
    </source>
</evidence>
<dbReference type="InterPro" id="IPR023335">
    <property type="entry name" value="ATP12_ortho_dom_sf"/>
</dbReference>
<comment type="similarity">
    <text evidence="2">Belongs to the ATP12 family.</text>
</comment>
<evidence type="ECO:0000256" key="5">
    <source>
        <dbReference type="ARBA" id="ARBA00023186"/>
    </source>
</evidence>
<dbReference type="InterPro" id="IPR011419">
    <property type="entry name" value="ATP12_ATP_synth-F1-assembly"/>
</dbReference>
<keyword evidence="8" id="KW-1185">Reference proteome</keyword>
<keyword evidence="4" id="KW-0496">Mitochondrion</keyword>
<evidence type="ECO:0000256" key="1">
    <source>
        <dbReference type="ARBA" id="ARBA00004173"/>
    </source>
</evidence>
<dbReference type="OrthoDB" id="5322896at2759"/>
<protein>
    <submittedName>
        <fullName evidence="7">ATP12, ATPase F1F0-assembly protein</fullName>
    </submittedName>
</protein>
<keyword evidence="3" id="KW-0809">Transit peptide</keyword>
<dbReference type="Proteomes" id="UP000076874">
    <property type="component" value="Unassembled WGS sequence"/>
</dbReference>
<dbReference type="EMBL" id="AZHD01000007">
    <property type="protein sequence ID" value="OAA61628.1"/>
    <property type="molecule type" value="Genomic_DNA"/>
</dbReference>
<feature type="region of interest" description="Disordered" evidence="6">
    <location>
        <begin position="100"/>
        <end position="135"/>
    </location>
</feature>
<dbReference type="STRING" id="1081102.A0A167UJ39"/>
<keyword evidence="5" id="KW-0143">Chaperone</keyword>
<feature type="region of interest" description="Disordered" evidence="6">
    <location>
        <begin position="67"/>
        <end position="88"/>
    </location>
</feature>
<dbReference type="InterPro" id="IPR042272">
    <property type="entry name" value="ATP12_ATP_synth-F1-assembly_N"/>
</dbReference>
<feature type="region of interest" description="Disordered" evidence="6">
    <location>
        <begin position="1"/>
        <end position="40"/>
    </location>
</feature>
<dbReference type="PANTHER" id="PTHR21013">
    <property type="entry name" value="ATP SYNTHASE MITOCHONDRIAL F1 COMPLEX ASSEMBLY FACTOR 2/ATP12 PROTEIN, MITOCHONDRIAL PRECURSOR"/>
    <property type="match status" value="1"/>
</dbReference>